<feature type="transmembrane region" description="Helical" evidence="7">
    <location>
        <begin position="132"/>
        <end position="150"/>
    </location>
</feature>
<dbReference type="GO" id="GO:0016020">
    <property type="term" value="C:membrane"/>
    <property type="evidence" value="ECO:0007669"/>
    <property type="project" value="UniProtKB-SubCell"/>
</dbReference>
<evidence type="ECO:0000256" key="4">
    <source>
        <dbReference type="ARBA" id="ARBA00022989"/>
    </source>
</evidence>
<dbReference type="PANTHER" id="PTHR48230">
    <property type="match status" value="1"/>
</dbReference>
<dbReference type="PANTHER" id="PTHR48230:SF1">
    <property type="entry name" value="LIPID DESATURASE DOMAIN-CONTAINING PROTEIN"/>
    <property type="match status" value="1"/>
</dbReference>
<sequence length="354" mass="40637">MNVDWKRGVSDGAHSTRRKSRQLVDARDLPLIGNSTMTEPHFSSSDEPTATCYADFDEKECLKLEEKRFMSPDPAPTLEDENDPTLPSMPEDDPNGNVNQEMGCPVARWGPQHAGAKKLASMYSREKRVQEIVSVIAAVILFIAVLLNLIRNWNSSIWGSVLFYAVLGITTADFASGVVHWGADTFGSVDTWFGRSFIRPFREHHVDPTAIIRHDFIEVNGDNFMLCVIPLASIFYQQMTYTWEQLHDWASFHWYILLLGIYVALTNQIHKWSHTYFGLSGWVVFLQKAHIILPRHHHKIHHISPHACYYCITTGWLNWPLEVIGFWRKAEWVVTKVTGMKPREDDLKWATKLS</sequence>
<dbReference type="AlphaFoldDB" id="A0A8S1GSS8"/>
<proteinExistence type="inferred from homology"/>
<reference evidence="9" key="1">
    <citation type="submission" date="2020-10" db="EMBL/GenBank/DDBJ databases">
        <authorList>
            <person name="Kikuchi T."/>
        </authorList>
    </citation>
    <scope>NUCLEOTIDE SEQUENCE</scope>
    <source>
        <strain evidence="9">NKZ352</strain>
    </source>
</reference>
<feature type="domain" description="Lipid desaturase" evidence="8">
    <location>
        <begin position="169"/>
        <end position="345"/>
    </location>
</feature>
<dbReference type="EMBL" id="CAJGYM010000004">
    <property type="protein sequence ID" value="CAD6186339.1"/>
    <property type="molecule type" value="Genomic_DNA"/>
</dbReference>
<comment type="subcellular location">
    <subcellularLocation>
        <location evidence="1">Membrane</location>
        <topology evidence="1">Multi-pass membrane protein</topology>
    </subcellularLocation>
</comment>
<evidence type="ECO:0000313" key="10">
    <source>
        <dbReference type="Proteomes" id="UP000835052"/>
    </source>
</evidence>
<keyword evidence="3 7" id="KW-0812">Transmembrane</keyword>
<keyword evidence="10" id="KW-1185">Reference proteome</keyword>
<evidence type="ECO:0000256" key="2">
    <source>
        <dbReference type="ARBA" id="ARBA00007620"/>
    </source>
</evidence>
<dbReference type="InterPro" id="IPR053335">
    <property type="entry name" value="Fatty_acid_desaturase_CarF"/>
</dbReference>
<dbReference type="Proteomes" id="UP000835052">
    <property type="component" value="Unassembled WGS sequence"/>
</dbReference>
<accession>A0A8S1GSS8</accession>
<name>A0A8S1GSS8_9PELO</name>
<feature type="transmembrane region" description="Helical" evidence="7">
    <location>
        <begin position="249"/>
        <end position="265"/>
    </location>
</feature>
<dbReference type="InterPro" id="IPR019547">
    <property type="entry name" value="Lipid_desat"/>
</dbReference>
<feature type="transmembrane region" description="Helical" evidence="7">
    <location>
        <begin position="162"/>
        <end position="183"/>
    </location>
</feature>
<evidence type="ECO:0000256" key="5">
    <source>
        <dbReference type="ARBA" id="ARBA00023136"/>
    </source>
</evidence>
<comment type="similarity">
    <text evidence="2">Belongs to the fatty acid desaturase CarF family.</text>
</comment>
<feature type="region of interest" description="Disordered" evidence="6">
    <location>
        <begin position="69"/>
        <end position="95"/>
    </location>
</feature>
<evidence type="ECO:0000259" key="8">
    <source>
        <dbReference type="Pfam" id="PF10520"/>
    </source>
</evidence>
<keyword evidence="4 7" id="KW-1133">Transmembrane helix</keyword>
<comment type="caution">
    <text evidence="9">The sequence shown here is derived from an EMBL/GenBank/DDBJ whole genome shotgun (WGS) entry which is preliminary data.</text>
</comment>
<dbReference type="Pfam" id="PF10520">
    <property type="entry name" value="Lipid_desat"/>
    <property type="match status" value="1"/>
</dbReference>
<evidence type="ECO:0000256" key="1">
    <source>
        <dbReference type="ARBA" id="ARBA00004141"/>
    </source>
</evidence>
<evidence type="ECO:0000256" key="3">
    <source>
        <dbReference type="ARBA" id="ARBA00022692"/>
    </source>
</evidence>
<feature type="region of interest" description="Disordered" evidence="6">
    <location>
        <begin position="1"/>
        <end position="50"/>
    </location>
</feature>
<evidence type="ECO:0000256" key="7">
    <source>
        <dbReference type="SAM" id="Phobius"/>
    </source>
</evidence>
<gene>
    <name evidence="9" type="ORF">CAUJ_LOCUS2258</name>
</gene>
<organism evidence="9 10">
    <name type="scientific">Caenorhabditis auriculariae</name>
    <dbReference type="NCBI Taxonomy" id="2777116"/>
    <lineage>
        <taxon>Eukaryota</taxon>
        <taxon>Metazoa</taxon>
        <taxon>Ecdysozoa</taxon>
        <taxon>Nematoda</taxon>
        <taxon>Chromadorea</taxon>
        <taxon>Rhabditida</taxon>
        <taxon>Rhabditina</taxon>
        <taxon>Rhabditomorpha</taxon>
        <taxon>Rhabditoidea</taxon>
        <taxon>Rhabditidae</taxon>
        <taxon>Peloderinae</taxon>
        <taxon>Caenorhabditis</taxon>
    </lineage>
</organism>
<feature type="compositionally biased region" description="Polar residues" evidence="6">
    <location>
        <begin position="33"/>
        <end position="48"/>
    </location>
</feature>
<dbReference type="OrthoDB" id="5103at2759"/>
<evidence type="ECO:0000256" key="6">
    <source>
        <dbReference type="SAM" id="MobiDB-lite"/>
    </source>
</evidence>
<protein>
    <recommendedName>
        <fullName evidence="8">Lipid desaturase domain-containing protein</fullName>
    </recommendedName>
</protein>
<evidence type="ECO:0000313" key="9">
    <source>
        <dbReference type="EMBL" id="CAD6186339.1"/>
    </source>
</evidence>
<keyword evidence="5 7" id="KW-0472">Membrane</keyword>